<reference evidence="2" key="2">
    <citation type="submission" date="2023-05" db="EMBL/GenBank/DDBJ databases">
        <authorList>
            <consortium name="Lawrence Berkeley National Laboratory"/>
            <person name="Steindorff A."/>
            <person name="Hensen N."/>
            <person name="Bonometti L."/>
            <person name="Westerberg I."/>
            <person name="Brannstrom I.O."/>
            <person name="Guillou S."/>
            <person name="Cros-Aarteil S."/>
            <person name="Calhoun S."/>
            <person name="Haridas S."/>
            <person name="Kuo A."/>
            <person name="Mondo S."/>
            <person name="Pangilinan J."/>
            <person name="Riley R."/>
            <person name="Labutti K."/>
            <person name="Andreopoulos B."/>
            <person name="Lipzen A."/>
            <person name="Chen C."/>
            <person name="Yanf M."/>
            <person name="Daum C."/>
            <person name="Ng V."/>
            <person name="Clum A."/>
            <person name="Ohm R."/>
            <person name="Martin F."/>
            <person name="Silar P."/>
            <person name="Natvig D."/>
            <person name="Lalanne C."/>
            <person name="Gautier V."/>
            <person name="Ament-Velasquez S.L."/>
            <person name="Kruys A."/>
            <person name="Hutchinson M.I."/>
            <person name="Powell A.J."/>
            <person name="Barry K."/>
            <person name="Miller A.N."/>
            <person name="Grigoriev I.V."/>
            <person name="Debuchy R."/>
            <person name="Gladieux P."/>
            <person name="Thoren M.H."/>
            <person name="Johannesson H."/>
        </authorList>
    </citation>
    <scope>NUCLEOTIDE SEQUENCE</scope>
    <source>
        <strain evidence="2">CBS 141.50</strain>
    </source>
</reference>
<evidence type="ECO:0000313" key="2">
    <source>
        <dbReference type="EMBL" id="KAK4147210.1"/>
    </source>
</evidence>
<feature type="compositionally biased region" description="Low complexity" evidence="1">
    <location>
        <begin position="220"/>
        <end position="229"/>
    </location>
</feature>
<feature type="compositionally biased region" description="Polar residues" evidence="1">
    <location>
        <begin position="401"/>
        <end position="415"/>
    </location>
</feature>
<feature type="region of interest" description="Disordered" evidence="1">
    <location>
        <begin position="141"/>
        <end position="180"/>
    </location>
</feature>
<feature type="compositionally biased region" description="Low complexity" evidence="1">
    <location>
        <begin position="284"/>
        <end position="295"/>
    </location>
</feature>
<dbReference type="Proteomes" id="UP001302676">
    <property type="component" value="Unassembled WGS sequence"/>
</dbReference>
<feature type="compositionally biased region" description="Low complexity" evidence="1">
    <location>
        <begin position="310"/>
        <end position="328"/>
    </location>
</feature>
<dbReference type="RefSeq" id="XP_062640581.1">
    <property type="nucleotide sequence ID" value="XM_062779397.1"/>
</dbReference>
<protein>
    <submittedName>
        <fullName evidence="2">Uncharacterized protein</fullName>
    </submittedName>
</protein>
<comment type="caution">
    <text evidence="2">The sequence shown here is derived from an EMBL/GenBank/DDBJ whole genome shotgun (WGS) entry which is preliminary data.</text>
</comment>
<feature type="compositionally biased region" description="Pro residues" evidence="1">
    <location>
        <begin position="230"/>
        <end position="241"/>
    </location>
</feature>
<accession>A0AAN6VAY0</accession>
<feature type="compositionally biased region" description="Basic residues" evidence="1">
    <location>
        <begin position="158"/>
        <end position="174"/>
    </location>
</feature>
<feature type="region of interest" description="Disordered" evidence="1">
    <location>
        <begin position="284"/>
        <end position="477"/>
    </location>
</feature>
<dbReference type="GeneID" id="87816010"/>
<dbReference type="EMBL" id="MU853557">
    <property type="protein sequence ID" value="KAK4147210.1"/>
    <property type="molecule type" value="Genomic_DNA"/>
</dbReference>
<keyword evidence="3" id="KW-1185">Reference proteome</keyword>
<feature type="compositionally biased region" description="Polar residues" evidence="1">
    <location>
        <begin position="361"/>
        <end position="374"/>
    </location>
</feature>
<name>A0AAN6VAY0_9PEZI</name>
<evidence type="ECO:0000313" key="3">
    <source>
        <dbReference type="Proteomes" id="UP001302676"/>
    </source>
</evidence>
<organism evidence="2 3">
    <name type="scientific">Dichotomopilus funicola</name>
    <dbReference type="NCBI Taxonomy" id="1934379"/>
    <lineage>
        <taxon>Eukaryota</taxon>
        <taxon>Fungi</taxon>
        <taxon>Dikarya</taxon>
        <taxon>Ascomycota</taxon>
        <taxon>Pezizomycotina</taxon>
        <taxon>Sordariomycetes</taxon>
        <taxon>Sordariomycetidae</taxon>
        <taxon>Sordariales</taxon>
        <taxon>Chaetomiaceae</taxon>
        <taxon>Dichotomopilus</taxon>
    </lineage>
</organism>
<gene>
    <name evidence="2" type="ORF">C8A04DRAFT_25013</name>
</gene>
<dbReference type="AlphaFoldDB" id="A0AAN6VAY0"/>
<sequence>MAPSKDAKDAKEKKGGVASFKTRETQARLLAALVASLDGQRLDYKRIAEFFGSGVTESSMEHKFRPARAQAKLMTELVKVGEDPGEYDFVDMNSTEIQALFGESTAEGVAFQFRSIKKGAEVLKTAVEEGVSPVERFAAYYQPAGGPGPSTAATSSTKRARAPRKPSAAKRRRTAGPSLALPKVEDNDEAQEMADTIALSRRQVPLAPAPRPTLPPVGYPQAGYSQAPASPQPPGYPQAPAPAWPATSYSMAPIAGTGAAPPAPGLPNGYTDPATGYGYNVLPPLSRPTSSHSSSAIEMIGSFRDSRPGSSYSSSSYYASPAPASSAYGTPADTAANNTHRTSPYPQGGSFEGSTYGGSYTGPNTNPTGGQYSPTYHHHHHNSAGSGANPSPQYESYHHSYPTTTAAGQGGNSADFNGGRITPGPEVNPAAAAGDVASHYGYDDDVSRPYSAHSYEGHRSHEQQQQPQQDGWDAGDV</sequence>
<reference evidence="2" key="1">
    <citation type="journal article" date="2023" name="Mol. Phylogenet. Evol.">
        <title>Genome-scale phylogeny and comparative genomics of the fungal order Sordariales.</title>
        <authorList>
            <person name="Hensen N."/>
            <person name="Bonometti L."/>
            <person name="Westerberg I."/>
            <person name="Brannstrom I.O."/>
            <person name="Guillou S."/>
            <person name="Cros-Aarteil S."/>
            <person name="Calhoun S."/>
            <person name="Haridas S."/>
            <person name="Kuo A."/>
            <person name="Mondo S."/>
            <person name="Pangilinan J."/>
            <person name="Riley R."/>
            <person name="LaButti K."/>
            <person name="Andreopoulos B."/>
            <person name="Lipzen A."/>
            <person name="Chen C."/>
            <person name="Yan M."/>
            <person name="Daum C."/>
            <person name="Ng V."/>
            <person name="Clum A."/>
            <person name="Steindorff A."/>
            <person name="Ohm R.A."/>
            <person name="Martin F."/>
            <person name="Silar P."/>
            <person name="Natvig D.O."/>
            <person name="Lalanne C."/>
            <person name="Gautier V."/>
            <person name="Ament-Velasquez S.L."/>
            <person name="Kruys A."/>
            <person name="Hutchinson M.I."/>
            <person name="Powell A.J."/>
            <person name="Barry K."/>
            <person name="Miller A.N."/>
            <person name="Grigoriev I.V."/>
            <person name="Debuchy R."/>
            <person name="Gladieux P."/>
            <person name="Hiltunen Thoren M."/>
            <person name="Johannesson H."/>
        </authorList>
    </citation>
    <scope>NUCLEOTIDE SEQUENCE</scope>
    <source>
        <strain evidence="2">CBS 141.50</strain>
    </source>
</reference>
<feature type="region of interest" description="Disordered" evidence="1">
    <location>
        <begin position="206"/>
        <end position="241"/>
    </location>
</feature>
<feature type="compositionally biased region" description="Pro residues" evidence="1">
    <location>
        <begin position="207"/>
        <end position="218"/>
    </location>
</feature>
<feature type="compositionally biased region" description="Polar residues" evidence="1">
    <location>
        <begin position="335"/>
        <end position="345"/>
    </location>
</feature>
<proteinExistence type="predicted"/>
<evidence type="ECO:0000256" key="1">
    <source>
        <dbReference type="SAM" id="MobiDB-lite"/>
    </source>
</evidence>